<dbReference type="Proteomes" id="UP000701801">
    <property type="component" value="Unassembled WGS sequence"/>
</dbReference>
<organism evidence="5 6">
    <name type="scientific">Hymenoscyphus albidus</name>
    <dbReference type="NCBI Taxonomy" id="595503"/>
    <lineage>
        <taxon>Eukaryota</taxon>
        <taxon>Fungi</taxon>
        <taxon>Dikarya</taxon>
        <taxon>Ascomycota</taxon>
        <taxon>Pezizomycotina</taxon>
        <taxon>Leotiomycetes</taxon>
        <taxon>Helotiales</taxon>
        <taxon>Helotiaceae</taxon>
        <taxon>Hymenoscyphus</taxon>
    </lineage>
</organism>
<dbReference type="OrthoDB" id="415825at2759"/>
<keyword evidence="2" id="KW-0285">Flavoprotein</keyword>
<keyword evidence="4" id="KW-0560">Oxidoreductase</keyword>
<evidence type="ECO:0000313" key="5">
    <source>
        <dbReference type="EMBL" id="CAG8977805.1"/>
    </source>
</evidence>
<dbReference type="GO" id="GO:0016491">
    <property type="term" value="F:oxidoreductase activity"/>
    <property type="evidence" value="ECO:0007669"/>
    <property type="project" value="UniProtKB-KW"/>
</dbReference>
<dbReference type="InterPro" id="IPR050416">
    <property type="entry name" value="FAD-linked_Oxidoreductase"/>
</dbReference>
<evidence type="ECO:0008006" key="7">
    <source>
        <dbReference type="Google" id="ProtNLM"/>
    </source>
</evidence>
<evidence type="ECO:0000256" key="3">
    <source>
        <dbReference type="ARBA" id="ARBA00022827"/>
    </source>
</evidence>
<proteinExistence type="predicted"/>
<dbReference type="EMBL" id="CAJVRM010000235">
    <property type="protein sequence ID" value="CAG8977805.1"/>
    <property type="molecule type" value="Genomic_DNA"/>
</dbReference>
<evidence type="ECO:0000256" key="4">
    <source>
        <dbReference type="ARBA" id="ARBA00023002"/>
    </source>
</evidence>
<gene>
    <name evidence="5" type="ORF">HYALB_00010890</name>
</gene>
<protein>
    <recommendedName>
        <fullName evidence="7">Berberine/berberine-like domain-containing protein</fullName>
    </recommendedName>
</protein>
<evidence type="ECO:0000313" key="6">
    <source>
        <dbReference type="Proteomes" id="UP000701801"/>
    </source>
</evidence>
<accession>A0A9N9Q314</accession>
<comment type="caution">
    <text evidence="5">The sequence shown here is derived from an EMBL/GenBank/DDBJ whole genome shotgun (WGS) entry which is preliminary data.</text>
</comment>
<dbReference type="PANTHER" id="PTHR42973">
    <property type="entry name" value="BINDING OXIDOREDUCTASE, PUTATIVE (AFU_ORTHOLOGUE AFUA_1G17690)-RELATED"/>
    <property type="match status" value="1"/>
</dbReference>
<keyword evidence="6" id="KW-1185">Reference proteome</keyword>
<evidence type="ECO:0000256" key="2">
    <source>
        <dbReference type="ARBA" id="ARBA00022630"/>
    </source>
</evidence>
<dbReference type="Gene3D" id="3.40.462.20">
    <property type="match status" value="1"/>
</dbReference>
<sequence length="256" mass="28293">MKSYPVTTGDNGAWTGTLIFTEDKIEALVATIKKLQIPPELAVYLYYVSSGPSDKTPTVIISPYYTGTEEAGKKIFAPFYAIGPITDTTAWLPYHNSNDGSNSFCIKGGRKPAFGVGLGQTDPATGRSVWNSHKKFLQNPEAANSVVLVEAYSMGAARSFSLSSSAYAHRDTINFHVAVLPWYNNSSFDKQALAWGSQNRDLLRSTDMLDKNSTYINFAFADPLETIYGTSLGRLKILKKRYDPFNRFGQYFSLGK</sequence>
<evidence type="ECO:0000256" key="1">
    <source>
        <dbReference type="ARBA" id="ARBA00001974"/>
    </source>
</evidence>
<dbReference type="AlphaFoldDB" id="A0A9N9Q314"/>
<name>A0A9N9Q314_9HELO</name>
<reference evidence="5" key="1">
    <citation type="submission" date="2021-07" db="EMBL/GenBank/DDBJ databases">
        <authorList>
            <person name="Durling M."/>
        </authorList>
    </citation>
    <scope>NUCLEOTIDE SEQUENCE</scope>
</reference>
<keyword evidence="3" id="KW-0274">FAD</keyword>
<dbReference type="PANTHER" id="PTHR42973:SF39">
    <property type="entry name" value="FAD-BINDING PCMH-TYPE DOMAIN-CONTAINING PROTEIN"/>
    <property type="match status" value="1"/>
</dbReference>
<comment type="cofactor">
    <cofactor evidence="1">
        <name>FAD</name>
        <dbReference type="ChEBI" id="CHEBI:57692"/>
    </cofactor>
</comment>